<evidence type="ECO:0000313" key="1">
    <source>
        <dbReference type="EMBL" id="ANS49314.1"/>
    </source>
</evidence>
<gene>
    <name evidence="1" type="ORF">BT246_39680</name>
</gene>
<name>A0A9W3SDQ0_BACTU</name>
<dbReference type="Proteomes" id="UP000092743">
    <property type="component" value="Chromosome"/>
</dbReference>
<dbReference type="RefSeq" id="WP_065484831.1">
    <property type="nucleotide sequence ID" value="NZ_CP015350.1"/>
</dbReference>
<proteinExistence type="predicted"/>
<sequence>MPGFHREICDIINDRDDITFTAIGEQIGASKQCMSKFKKDGTIGFRKLLRLSYYFFPDNQAEKMTNWCLQLDSVESIQQCLEYAAITRNTSLLKKLVEKYKKEGGVIGDYINVYKVIYRYMNYDIEGYEISDNLKEVENTEDGTLVILVNILKCYDYFAQKKIHHMLDLALKVEEMIKNLNDSRKLFIKECYLHRIAEILAPVYLHMNELELSRHYSFLLINANICAKTVSDASYYIGMTYLNSDSKKCLNYLNNSYDIAKTLRIPNLITQTRDNLDYVKIYLELQLGSDSDVRLIQYQDNRMLGEVIESLIMERGKRDFLLLYRACSQQSMEQLYECFYNFFSNSNYFFASLTAKEIYKRGDCSAMTKMMINFKSQKIKGEVKFEKDYISSFYNVNLE</sequence>
<accession>A0A9W3SDQ0</accession>
<evidence type="ECO:0000313" key="2">
    <source>
        <dbReference type="Proteomes" id="UP000092743"/>
    </source>
</evidence>
<dbReference type="AlphaFoldDB" id="A0A9W3SDQ0"/>
<dbReference type="NCBIfam" id="NF038310">
    <property type="entry name" value="lysogeny_AimR"/>
    <property type="match status" value="1"/>
</dbReference>
<protein>
    <submittedName>
        <fullName evidence="1">Prophage helix-turn-helix protein</fullName>
    </submittedName>
</protein>
<dbReference type="Pfam" id="PF22871">
    <property type="entry name" value="AimR"/>
    <property type="match status" value="1"/>
</dbReference>
<dbReference type="EMBL" id="CP015350">
    <property type="protein sequence ID" value="ANS49314.1"/>
    <property type="molecule type" value="Genomic_DNA"/>
</dbReference>
<reference evidence="1 2" key="1">
    <citation type="submission" date="2016-04" db="EMBL/GenBank/DDBJ databases">
        <title>High quality genome of the nematocidal Bacillus thuringiensis MYBT18246.</title>
        <authorList>
            <person name="Hollensteiner J."/>
            <person name="Poehlein A."/>
            <person name="Sproeer C."/>
            <person name="Bunk B."/>
            <person name="Rosenstiel P."/>
            <person name="Schulenburg H."/>
            <person name="Liesegang H."/>
        </authorList>
    </citation>
    <scope>NUCLEOTIDE SEQUENCE [LARGE SCALE GENOMIC DNA]</scope>
    <source>
        <strain evidence="1 2">MYBT18246</strain>
    </source>
</reference>
<dbReference type="InterPro" id="IPR047705">
    <property type="entry name" value="AimR-like"/>
</dbReference>
<organism evidence="1 2">
    <name type="scientific">Bacillus thuringiensis</name>
    <dbReference type="NCBI Taxonomy" id="1428"/>
    <lineage>
        <taxon>Bacteria</taxon>
        <taxon>Bacillati</taxon>
        <taxon>Bacillota</taxon>
        <taxon>Bacilli</taxon>
        <taxon>Bacillales</taxon>
        <taxon>Bacillaceae</taxon>
        <taxon>Bacillus</taxon>
        <taxon>Bacillus cereus group</taxon>
    </lineage>
</organism>